<gene>
    <name evidence="2" type="ORF">BGZ65_005911</name>
</gene>
<keyword evidence="3" id="KW-1185">Reference proteome</keyword>
<evidence type="ECO:0000256" key="1">
    <source>
        <dbReference type="SAM" id="SignalP"/>
    </source>
</evidence>
<feature type="non-terminal residue" evidence="2">
    <location>
        <position position="146"/>
    </location>
</feature>
<name>A0A9P6IYN9_9FUNG</name>
<accession>A0A9P6IYN9</accession>
<reference evidence="2" key="1">
    <citation type="journal article" date="2020" name="Fungal Divers.">
        <title>Resolving the Mortierellaceae phylogeny through synthesis of multi-gene phylogenetics and phylogenomics.</title>
        <authorList>
            <person name="Vandepol N."/>
            <person name="Liber J."/>
            <person name="Desiro A."/>
            <person name="Na H."/>
            <person name="Kennedy M."/>
            <person name="Barry K."/>
            <person name="Grigoriev I.V."/>
            <person name="Miller A.N."/>
            <person name="O'Donnell K."/>
            <person name="Stajich J.E."/>
            <person name="Bonito G."/>
        </authorList>
    </citation>
    <scope>NUCLEOTIDE SEQUENCE</scope>
    <source>
        <strain evidence="2">MES-2147</strain>
    </source>
</reference>
<evidence type="ECO:0000313" key="2">
    <source>
        <dbReference type="EMBL" id="KAF9951493.1"/>
    </source>
</evidence>
<keyword evidence="1" id="KW-0732">Signal</keyword>
<dbReference type="EMBL" id="JAAAHW010007076">
    <property type="protein sequence ID" value="KAF9951493.1"/>
    <property type="molecule type" value="Genomic_DNA"/>
</dbReference>
<organism evidence="2 3">
    <name type="scientific">Modicella reniformis</name>
    <dbReference type="NCBI Taxonomy" id="1440133"/>
    <lineage>
        <taxon>Eukaryota</taxon>
        <taxon>Fungi</taxon>
        <taxon>Fungi incertae sedis</taxon>
        <taxon>Mucoromycota</taxon>
        <taxon>Mortierellomycotina</taxon>
        <taxon>Mortierellomycetes</taxon>
        <taxon>Mortierellales</taxon>
        <taxon>Mortierellaceae</taxon>
        <taxon>Modicella</taxon>
    </lineage>
</organism>
<sequence length="146" mass="16345">MRFAQLYSIPLIAALVAQALPQVLAADPKIPLGAGMSDFAFVENQGLYISDGVRYEPDAQSPLLYKLFISLDLSTAWKSDAPAWTNLTHRGAKEEYEYQGFMTVAKDGDALVFVDNRTIHNYDIKSNQWVQEYSMNWTYPPFGGGI</sequence>
<feature type="signal peptide" evidence="1">
    <location>
        <begin position="1"/>
        <end position="25"/>
    </location>
</feature>
<feature type="chain" id="PRO_5040431993" evidence="1">
    <location>
        <begin position="26"/>
        <end position="146"/>
    </location>
</feature>
<dbReference type="AlphaFoldDB" id="A0A9P6IYN9"/>
<protein>
    <submittedName>
        <fullName evidence="2">Uncharacterized protein</fullName>
    </submittedName>
</protein>
<proteinExistence type="predicted"/>
<comment type="caution">
    <text evidence="2">The sequence shown here is derived from an EMBL/GenBank/DDBJ whole genome shotgun (WGS) entry which is preliminary data.</text>
</comment>
<evidence type="ECO:0000313" key="3">
    <source>
        <dbReference type="Proteomes" id="UP000749646"/>
    </source>
</evidence>
<dbReference type="Proteomes" id="UP000749646">
    <property type="component" value="Unassembled WGS sequence"/>
</dbReference>